<evidence type="ECO:0000256" key="2">
    <source>
        <dbReference type="ARBA" id="ARBA00022475"/>
    </source>
</evidence>
<reference evidence="9" key="1">
    <citation type="submission" date="2016-11" db="EMBL/GenBank/DDBJ databases">
        <authorList>
            <person name="Varghese N."/>
            <person name="Submissions S."/>
        </authorList>
    </citation>
    <scope>NUCLEOTIDE SEQUENCE [LARGE SCALE GENOMIC DNA]</scope>
    <source>
        <strain evidence="9">DSM 18802</strain>
    </source>
</reference>
<protein>
    <submittedName>
        <fullName evidence="8">Putative ABC transport system permease protein</fullName>
    </submittedName>
</protein>
<name>A0A1M7HJV0_9FIRM</name>
<feature type="domain" description="ABC3 transporter permease C-terminal" evidence="7">
    <location>
        <begin position="661"/>
        <end position="777"/>
    </location>
</feature>
<proteinExistence type="predicted"/>
<evidence type="ECO:0000256" key="6">
    <source>
        <dbReference type="SAM" id="Phobius"/>
    </source>
</evidence>
<feature type="transmembrane region" description="Helical" evidence="6">
    <location>
        <begin position="309"/>
        <end position="335"/>
    </location>
</feature>
<evidence type="ECO:0000256" key="3">
    <source>
        <dbReference type="ARBA" id="ARBA00022692"/>
    </source>
</evidence>
<organism evidence="8 9">
    <name type="scientific">Caldanaerovirga acetigignens</name>
    <dbReference type="NCBI Taxonomy" id="447595"/>
    <lineage>
        <taxon>Bacteria</taxon>
        <taxon>Bacillati</taxon>
        <taxon>Bacillota</taxon>
        <taxon>Clostridia</taxon>
        <taxon>Thermosediminibacterales</taxon>
        <taxon>Thermosediminibacteraceae</taxon>
        <taxon>Caldanaerovirga</taxon>
    </lineage>
</organism>
<dbReference type="PANTHER" id="PTHR30287:SF1">
    <property type="entry name" value="INNER MEMBRANE PROTEIN"/>
    <property type="match status" value="1"/>
</dbReference>
<feature type="transmembrane region" description="Helical" evidence="6">
    <location>
        <begin position="355"/>
        <end position="376"/>
    </location>
</feature>
<dbReference type="InterPro" id="IPR038766">
    <property type="entry name" value="Membrane_comp_ABC_pdt"/>
</dbReference>
<sequence length="787" mass="89146">MLRQKMLRDLKENKGSYIACTTIIFLGLMIFISLTIVVQNLRISQKTFYKELNFADGFIRLRGIPSGEVKRLESIKGIQKVQGRMVKDVIVLMPGTSDNVYLRLVSVDPNQKDPINGVLLIKGLHLEDDSLSIWVDSKFFKTHNLKIGNKIQIIASGKVRELSIAGSGDSPEFVYALRTASDLYPSPETFGIAFMPIKSMKKLFPNDNLFNEIVFTLKPETDFEKVKEELEKNLSKYGIESIIPRSEQLSHLLLDMELQSVESMSRAMPLLFLSIAGVILYITLKRLIEQQRVQIGILKAMGYTSREILLHYMSYAIFLGFVGGFSGSLSGAFLSFPLASMYSNFFNLPNLKGNFSPTLIFCGILLSLLTSLIAGYQGCKKVLVLEPAEAMRPPTPPYGKKIFLENIRLLWKVLTVQEKMAVRNLSRNVGRSLFIFFGIMISFAISTFTWSMNDLVHKMMFDQYEKVEVYDVKINFTRPLHENGILYELSNLFGIRFVEPVLEVPATIKNQWLKKEAVILGLTKSSRLYNIMDKNYNKVSIPKNGILISERLAKLLRAKVGTKLVVESPFRTDKDPEIIEVAGIIPQYVGLNAYMEIGALQEFLKQRDIVTSALIKIEPQAIKSFKQKYMYSKYINSIEERKQRLSKMKEMMASYGSMIYIYAILGIIIGFAIIYSSLVISLSERSRELSSMMVLGMNPEEVFSVVTFEQWFISIPAMILGIPLSKAMMAGISRFISNDMFSIPEILTLKSLILAFTVTTSSIITAQRAALRKIKFMNILEVLKSVE</sequence>
<dbReference type="EMBL" id="FRCR01000003">
    <property type="protein sequence ID" value="SHM28821.1"/>
    <property type="molecule type" value="Genomic_DNA"/>
</dbReference>
<accession>A0A1M7HJV0</accession>
<evidence type="ECO:0000256" key="4">
    <source>
        <dbReference type="ARBA" id="ARBA00022989"/>
    </source>
</evidence>
<dbReference type="RefSeq" id="WP_084098683.1">
    <property type="nucleotide sequence ID" value="NZ_FRCR01000003.1"/>
</dbReference>
<keyword evidence="4 6" id="KW-1133">Transmembrane helix</keyword>
<dbReference type="PANTHER" id="PTHR30287">
    <property type="entry name" value="MEMBRANE COMPONENT OF PREDICTED ABC SUPERFAMILY METABOLITE UPTAKE TRANSPORTER"/>
    <property type="match status" value="1"/>
</dbReference>
<feature type="transmembrane region" description="Helical" evidence="6">
    <location>
        <begin position="16"/>
        <end position="38"/>
    </location>
</feature>
<dbReference type="STRING" id="447595.SAMN05660826_00682"/>
<dbReference type="Proteomes" id="UP000184375">
    <property type="component" value="Unassembled WGS sequence"/>
</dbReference>
<evidence type="ECO:0000259" key="7">
    <source>
        <dbReference type="Pfam" id="PF02687"/>
    </source>
</evidence>
<feature type="transmembrane region" description="Helical" evidence="6">
    <location>
        <begin position="659"/>
        <end position="682"/>
    </location>
</feature>
<dbReference type="AlphaFoldDB" id="A0A1M7HJV0"/>
<evidence type="ECO:0000256" key="5">
    <source>
        <dbReference type="ARBA" id="ARBA00023136"/>
    </source>
</evidence>
<feature type="transmembrane region" description="Helical" evidence="6">
    <location>
        <begin position="433"/>
        <end position="452"/>
    </location>
</feature>
<keyword evidence="3 6" id="KW-0812">Transmembrane</keyword>
<evidence type="ECO:0000256" key="1">
    <source>
        <dbReference type="ARBA" id="ARBA00004651"/>
    </source>
</evidence>
<feature type="domain" description="ABC3 transporter permease C-terminal" evidence="7">
    <location>
        <begin position="268"/>
        <end position="376"/>
    </location>
</feature>
<evidence type="ECO:0000313" key="8">
    <source>
        <dbReference type="EMBL" id="SHM28821.1"/>
    </source>
</evidence>
<gene>
    <name evidence="8" type="ORF">SAMN05660826_00682</name>
</gene>
<dbReference type="Pfam" id="PF02687">
    <property type="entry name" value="FtsX"/>
    <property type="match status" value="2"/>
</dbReference>
<feature type="transmembrane region" description="Helical" evidence="6">
    <location>
        <begin position="267"/>
        <end position="288"/>
    </location>
</feature>
<evidence type="ECO:0000313" key="9">
    <source>
        <dbReference type="Proteomes" id="UP000184375"/>
    </source>
</evidence>
<feature type="transmembrane region" description="Helical" evidence="6">
    <location>
        <begin position="702"/>
        <end position="726"/>
    </location>
</feature>
<keyword evidence="9" id="KW-1185">Reference proteome</keyword>
<keyword evidence="2" id="KW-1003">Cell membrane</keyword>
<comment type="subcellular location">
    <subcellularLocation>
        <location evidence="1">Cell membrane</location>
        <topology evidence="1">Multi-pass membrane protein</topology>
    </subcellularLocation>
</comment>
<dbReference type="GO" id="GO:0005886">
    <property type="term" value="C:plasma membrane"/>
    <property type="evidence" value="ECO:0007669"/>
    <property type="project" value="UniProtKB-SubCell"/>
</dbReference>
<dbReference type="OrthoDB" id="5137249at2"/>
<keyword evidence="5 6" id="KW-0472">Membrane</keyword>
<feature type="transmembrane region" description="Helical" evidence="6">
    <location>
        <begin position="746"/>
        <end position="766"/>
    </location>
</feature>
<dbReference type="InterPro" id="IPR003838">
    <property type="entry name" value="ABC3_permease_C"/>
</dbReference>